<evidence type="ECO:0000313" key="3">
    <source>
        <dbReference type="Proteomes" id="UP001049200"/>
    </source>
</evidence>
<dbReference type="Proteomes" id="UP001049200">
    <property type="component" value="Unassembled WGS sequence"/>
</dbReference>
<reference evidence="2" key="1">
    <citation type="submission" date="2021-06" db="EMBL/GenBank/DDBJ databases">
        <title>Updating the genus Pseudomonas: Description of 43 new species and partition of the Pseudomonas putida group.</title>
        <authorList>
            <person name="Girard L."/>
            <person name="Lood C."/>
            <person name="Vandamme P."/>
            <person name="Rokni-Zadeh H."/>
            <person name="Van Noort V."/>
            <person name="Hofte M."/>
            <person name="Lavigne R."/>
            <person name="De Mot R."/>
        </authorList>
    </citation>
    <scope>NUCLEOTIDE SEQUENCE</scope>
    <source>
        <strain evidence="2">SWRI74</strain>
    </source>
</reference>
<evidence type="ECO:0008006" key="4">
    <source>
        <dbReference type="Google" id="ProtNLM"/>
    </source>
</evidence>
<name>A0ABS6QIF2_9PSED</name>
<proteinExistence type="predicted"/>
<keyword evidence="3" id="KW-1185">Reference proteome</keyword>
<gene>
    <name evidence="2" type="ORF">KVG88_01595</name>
</gene>
<feature type="region of interest" description="Disordered" evidence="1">
    <location>
        <begin position="774"/>
        <end position="794"/>
    </location>
</feature>
<protein>
    <recommendedName>
        <fullName evidence="4">Imidazoleglycerol-phosphate synthase</fullName>
    </recommendedName>
</protein>
<comment type="caution">
    <text evidence="2">The sequence shown here is derived from an EMBL/GenBank/DDBJ whole genome shotgun (WGS) entry which is preliminary data.</text>
</comment>
<organism evidence="2 3">
    <name type="scientific">Pseudomonas azerbaijanoccidentalis</name>
    <dbReference type="NCBI Taxonomy" id="2842347"/>
    <lineage>
        <taxon>Bacteria</taxon>
        <taxon>Pseudomonadati</taxon>
        <taxon>Pseudomonadota</taxon>
        <taxon>Gammaproteobacteria</taxon>
        <taxon>Pseudomonadales</taxon>
        <taxon>Pseudomonadaceae</taxon>
        <taxon>Pseudomonas</taxon>
    </lineage>
</organism>
<sequence length="969" mass="106941">MSVNSLQSLLVRMRQGSVTQGWGAVSVFSRSRVNGLLEQQYIERFDGYSFLPPFSGRITQGEGSYDIVELKSIGLGQPLLSFNTASLTNSTAVLTMNIIAGRYTASRQTPGTQGVFLSAFNIAEQQEFKLVMDIDLSLVVGEIDKRGKVKLNLSQGVNFRCNLAGDDEAANARFADFFKQRFEALPQHRSVFQLGMLDLKGYNYLTPTSFRILTQAAPGAKVQGALNFGDGGVVVLIKLLGNTSEGRFPPDASFPYLIPDDQELDGSYRYSASMILSKEMIEYIEDGQLDVLNNLLFPGENMFEERERHVPHDLGVFGNISPKRTRISLEPAFKTLKAGDTQQFTLRNWEGQTITASNWSAVSLQSHTQAGHGTIANGLYTAVSTALIGHDSLHVVVTAEYLSGGVTYKASALLLVAFDEMTVAPRVSTFAAGTQVQPIVLTASTAGAVPVTWSLLPPEYGALVQSGNQGRFTPDARARTKGLVVQRVEASGGEKRQSSLVLVNVQQQLKVDPPYVPSLKHFDNVQLKDDASLLPGVPRRWKVISGGGSVDVKGRFTAPAQGVSSSSVVQCEIVRNGVVLSSGYSVIEFSELDPEPTWTDLTTFTITVPGGLDGERQGSLFGNGYQQLYTKVKVETTPVGDVAYPLSVIEKASMKLVEDSANDEMEFVDDALEGMPANDDEKWRARLITNRFELAIPRSASQDDPPDPIMNQLDFYVHTRERAGQTRTFYASLVGDSNDRTYRSKDKAVTNAEIELTPLAVPDFMHSDYTLKQVRVDGGSGNPDPNDPTNPEDDFDFHLRTVDYWSLEYTGSPGIRGTTFETVEFLFTPPEDRLKLPSRSMIRWESEQLAETMFSWTGYIFQDSNAPAVDGKVQFDQALVSIVRRQESLDIDIDKLNFAKGTLVITLHRTDRVKYQRAGDLDRDKLYRNMAVELIDKHGNRHRRQIGFLAPSVVGSRNRLMHTLFTPSG</sequence>
<accession>A0ABS6QIF2</accession>
<evidence type="ECO:0000313" key="2">
    <source>
        <dbReference type="EMBL" id="MBV4518737.1"/>
    </source>
</evidence>
<dbReference type="EMBL" id="JAHSTU010000001">
    <property type="protein sequence ID" value="MBV4518737.1"/>
    <property type="molecule type" value="Genomic_DNA"/>
</dbReference>
<evidence type="ECO:0000256" key="1">
    <source>
        <dbReference type="SAM" id="MobiDB-lite"/>
    </source>
</evidence>
<dbReference type="RefSeq" id="WP_217870077.1">
    <property type="nucleotide sequence ID" value="NZ_JAHSTU010000001.1"/>
</dbReference>